<dbReference type="Proteomes" id="UP000268192">
    <property type="component" value="Chromosome"/>
</dbReference>
<evidence type="ECO:0000256" key="1">
    <source>
        <dbReference type="ARBA" id="ARBA00004651"/>
    </source>
</evidence>
<feature type="transmembrane region" description="Helical" evidence="6">
    <location>
        <begin position="75"/>
        <end position="92"/>
    </location>
</feature>
<keyword evidence="4 6" id="KW-1133">Transmembrane helix</keyword>
<protein>
    <submittedName>
        <fullName evidence="7">ABC transporter permease</fullName>
    </submittedName>
</protein>
<dbReference type="KEGG" id="abaw:D5400_18195"/>
<dbReference type="EMBL" id="CP032509">
    <property type="protein sequence ID" value="AZN72955.1"/>
    <property type="molecule type" value="Genomic_DNA"/>
</dbReference>
<dbReference type="CDD" id="cd06579">
    <property type="entry name" value="TM_PBP1_transp_AraH_like"/>
    <property type="match status" value="1"/>
</dbReference>
<gene>
    <name evidence="7" type="ORF">D5400_18195</name>
</gene>
<feature type="transmembrane region" description="Helical" evidence="6">
    <location>
        <begin position="18"/>
        <end position="40"/>
    </location>
</feature>
<proteinExistence type="predicted"/>
<evidence type="ECO:0000313" key="7">
    <source>
        <dbReference type="EMBL" id="AZN72955.1"/>
    </source>
</evidence>
<feature type="transmembrane region" description="Helical" evidence="6">
    <location>
        <begin position="253"/>
        <end position="282"/>
    </location>
</feature>
<keyword evidence="5 6" id="KW-0472">Membrane</keyword>
<reference evidence="7 8" key="1">
    <citation type="submission" date="2018-09" db="EMBL/GenBank/DDBJ databases">
        <title>Marinorhizobium profundi gen. nov., sp. nov., isolated from a deep-sea sediment sample from the New Britain Trench and proposal of Marinorhizobiaceae fam. nov. in the order Rhizobiales of the class Alphaproteobacteria.</title>
        <authorList>
            <person name="Cao J."/>
        </authorList>
    </citation>
    <scope>NUCLEOTIDE SEQUENCE [LARGE SCALE GENOMIC DNA]</scope>
    <source>
        <strain evidence="7 8">WS11</strain>
    </source>
</reference>
<dbReference type="PANTHER" id="PTHR32196">
    <property type="entry name" value="ABC TRANSPORTER PERMEASE PROTEIN YPHD-RELATED-RELATED"/>
    <property type="match status" value="1"/>
</dbReference>
<evidence type="ECO:0000256" key="3">
    <source>
        <dbReference type="ARBA" id="ARBA00022692"/>
    </source>
</evidence>
<evidence type="ECO:0000256" key="5">
    <source>
        <dbReference type="ARBA" id="ARBA00023136"/>
    </source>
</evidence>
<dbReference type="AlphaFoldDB" id="A0A3Q8XSD9"/>
<organism evidence="7 8">
    <name type="scientific">Georhizobium profundi</name>
    <dbReference type="NCBI Taxonomy" id="2341112"/>
    <lineage>
        <taxon>Bacteria</taxon>
        <taxon>Pseudomonadati</taxon>
        <taxon>Pseudomonadota</taxon>
        <taxon>Alphaproteobacteria</taxon>
        <taxon>Hyphomicrobiales</taxon>
        <taxon>Rhizobiaceae</taxon>
        <taxon>Georhizobium</taxon>
    </lineage>
</organism>
<sequence length="326" mass="33835">MTGRPTVLAVNDPLRARLILLLALWLVAIAAMAVLSPYFFRASTVPYLLQYVPILGLLGLGQTLVILAGGPGIDLSVGSIVSLVGVAVGGLFTMGVDIWIASALGLLLGTALGFINGFLVNVLRIPSLMATLATMFAFGGLALATTAGRPIGGFPPEFAWLGQGRTFGLPNAFLFVLLPVAVILHVMLTRTTIGRHIVACGNDDRAAHLSGLNVVRLRIGLYALSGTLAALGSIISMSWFLAARPDAGRGMELLAVTIAVLGGTHIFGGMGGVPGTIVAILIVTTLQIGLQLANISAAWQLGLIGVLLIVSVSRLSEWRRTKGAKS</sequence>
<dbReference type="GO" id="GO:0005886">
    <property type="term" value="C:plasma membrane"/>
    <property type="evidence" value="ECO:0007669"/>
    <property type="project" value="UniProtKB-SubCell"/>
</dbReference>
<evidence type="ECO:0000313" key="8">
    <source>
        <dbReference type="Proteomes" id="UP000268192"/>
    </source>
</evidence>
<keyword evidence="8" id="KW-1185">Reference proteome</keyword>
<evidence type="ECO:0000256" key="4">
    <source>
        <dbReference type="ARBA" id="ARBA00022989"/>
    </source>
</evidence>
<feature type="transmembrane region" description="Helical" evidence="6">
    <location>
        <begin position="167"/>
        <end position="188"/>
    </location>
</feature>
<name>A0A3Q8XSD9_9HYPH</name>
<dbReference type="OrthoDB" id="7947581at2"/>
<accession>A0A3Q8XSD9</accession>
<dbReference type="GO" id="GO:0022857">
    <property type="term" value="F:transmembrane transporter activity"/>
    <property type="evidence" value="ECO:0007669"/>
    <property type="project" value="InterPro"/>
</dbReference>
<feature type="transmembrane region" description="Helical" evidence="6">
    <location>
        <begin position="125"/>
        <end position="146"/>
    </location>
</feature>
<keyword evidence="3 6" id="KW-0812">Transmembrane</keyword>
<dbReference type="RefSeq" id="WP_126011373.1">
    <property type="nucleotide sequence ID" value="NZ_CP032509.1"/>
</dbReference>
<keyword evidence="2" id="KW-1003">Cell membrane</keyword>
<evidence type="ECO:0000256" key="2">
    <source>
        <dbReference type="ARBA" id="ARBA00022475"/>
    </source>
</evidence>
<feature type="transmembrane region" description="Helical" evidence="6">
    <location>
        <begin position="99"/>
        <end position="119"/>
    </location>
</feature>
<dbReference type="Pfam" id="PF02653">
    <property type="entry name" value="BPD_transp_2"/>
    <property type="match status" value="1"/>
</dbReference>
<comment type="subcellular location">
    <subcellularLocation>
        <location evidence="1">Cell membrane</location>
        <topology evidence="1">Multi-pass membrane protein</topology>
    </subcellularLocation>
</comment>
<feature type="transmembrane region" description="Helical" evidence="6">
    <location>
        <begin position="219"/>
        <end position="241"/>
    </location>
</feature>
<feature type="transmembrane region" description="Helical" evidence="6">
    <location>
        <begin position="47"/>
        <end position="69"/>
    </location>
</feature>
<feature type="transmembrane region" description="Helical" evidence="6">
    <location>
        <begin position="288"/>
        <end position="312"/>
    </location>
</feature>
<evidence type="ECO:0000256" key="6">
    <source>
        <dbReference type="SAM" id="Phobius"/>
    </source>
</evidence>
<dbReference type="InterPro" id="IPR001851">
    <property type="entry name" value="ABC_transp_permease"/>
</dbReference>